<dbReference type="Pfam" id="PF01201">
    <property type="entry name" value="Ribosomal_S8e"/>
    <property type="match status" value="1"/>
</dbReference>
<dbReference type="GO" id="GO:0005840">
    <property type="term" value="C:ribosome"/>
    <property type="evidence" value="ECO:0007669"/>
    <property type="project" value="UniProtKB-KW"/>
</dbReference>
<organism evidence="6 7">
    <name type="scientific">Symbiodinium microadriaticum</name>
    <name type="common">Dinoflagellate</name>
    <name type="synonym">Zooxanthella microadriatica</name>
    <dbReference type="NCBI Taxonomy" id="2951"/>
    <lineage>
        <taxon>Eukaryota</taxon>
        <taxon>Sar</taxon>
        <taxon>Alveolata</taxon>
        <taxon>Dinophyceae</taxon>
        <taxon>Suessiales</taxon>
        <taxon>Symbiodiniaceae</taxon>
        <taxon>Symbiodinium</taxon>
    </lineage>
</organism>
<dbReference type="SMART" id="SM00612">
    <property type="entry name" value="Kelch"/>
    <property type="match status" value="7"/>
</dbReference>
<keyword evidence="2 4" id="KW-0689">Ribosomal protein</keyword>
<evidence type="ECO:0000256" key="5">
    <source>
        <dbReference type="SAM" id="MobiDB-lite"/>
    </source>
</evidence>
<comment type="caution">
    <text evidence="6">The sequence shown here is derived from an EMBL/GenBank/DDBJ whole genome shotgun (WGS) entry which is preliminary data.</text>
</comment>
<feature type="compositionally biased region" description="Basic and acidic residues" evidence="5">
    <location>
        <begin position="129"/>
        <end position="142"/>
    </location>
</feature>
<proteinExistence type="inferred from homology"/>
<dbReference type="GO" id="GO:0003735">
    <property type="term" value="F:structural constituent of ribosome"/>
    <property type="evidence" value="ECO:0007669"/>
    <property type="project" value="InterPro"/>
</dbReference>
<dbReference type="InterPro" id="IPR006652">
    <property type="entry name" value="Kelch_1"/>
</dbReference>
<evidence type="ECO:0000313" key="6">
    <source>
        <dbReference type="EMBL" id="OLP88627.1"/>
    </source>
</evidence>
<dbReference type="EMBL" id="LSRX01000803">
    <property type="protein sequence ID" value="OLP88627.1"/>
    <property type="molecule type" value="Genomic_DNA"/>
</dbReference>
<comment type="similarity">
    <text evidence="1 4">Belongs to the eukaryotic ribosomal protein eS8 family.</text>
</comment>
<dbReference type="Pfam" id="PF01344">
    <property type="entry name" value="Kelch_1"/>
    <property type="match status" value="4"/>
</dbReference>
<evidence type="ECO:0000256" key="3">
    <source>
        <dbReference type="ARBA" id="ARBA00023274"/>
    </source>
</evidence>
<evidence type="ECO:0000256" key="2">
    <source>
        <dbReference type="ARBA" id="ARBA00022980"/>
    </source>
</evidence>
<protein>
    <recommendedName>
        <fullName evidence="4">40S ribosomal protein S8</fullName>
    </recommendedName>
</protein>
<feature type="region of interest" description="Disordered" evidence="5">
    <location>
        <begin position="121"/>
        <end position="147"/>
    </location>
</feature>
<dbReference type="SUPFAM" id="SSF50965">
    <property type="entry name" value="Galactose oxidase, central domain"/>
    <property type="match status" value="1"/>
</dbReference>
<accession>A0A1Q9D0E6</accession>
<dbReference type="InterPro" id="IPR015915">
    <property type="entry name" value="Kelch-typ_b-propeller"/>
</dbReference>
<dbReference type="GO" id="GO:1990904">
    <property type="term" value="C:ribonucleoprotein complex"/>
    <property type="evidence" value="ECO:0007669"/>
    <property type="project" value="UniProtKB-KW"/>
</dbReference>
<dbReference type="CDD" id="cd11380">
    <property type="entry name" value="Ribosomal_S8e_like"/>
    <property type="match status" value="1"/>
</dbReference>
<dbReference type="GO" id="GO:0006412">
    <property type="term" value="P:translation"/>
    <property type="evidence" value="ECO:0007669"/>
    <property type="project" value="InterPro"/>
</dbReference>
<dbReference type="Gene3D" id="2.120.10.80">
    <property type="entry name" value="Kelch-type beta propeller"/>
    <property type="match status" value="2"/>
</dbReference>
<dbReference type="Gene3D" id="1.10.168.20">
    <property type="entry name" value="Ribosomal protein S8e, subdomain"/>
    <property type="match status" value="1"/>
</dbReference>
<keyword evidence="7" id="KW-1185">Reference proteome</keyword>
<dbReference type="InterPro" id="IPR022309">
    <property type="entry name" value="Ribosomal_Se8/biogenesis_NSA2"/>
</dbReference>
<sequence length="665" mass="73608">MGISRDSRHKHYKTGGRSNVSIKKRKYEMGRPATPCKLGNKRVRVVRCRGGNKKYRALRLDTGNYAWGSENVTKKVRILDVVYNATSNELVRTKTLLKNTVVQIDAHPFMQWYQKKYGMDLGKKKKGGEKKEEKKEEAEEHKSRHVIAKQKARAANQKLDLNLEEQFQSGRLLACIASRPGQCGRADGYVLEGEELSFYRACDGHKCLQSMASPTSPSYRSEFRALRQALLQLREEQGALLECLFDQRLLRPETFAASLHRRRFEAALLRAPCSFEATLRDVLEEPTHLAVQTARFAGHKGLQSLKATCRSLAEKLAGNAFALQDALTWFFVVGGSDHMEVRRSGERLDPSTGLWEALPAMQQRRFAASSAVLGGCLYVCGGSEQHGALNTAERFDPCTGLWEQLPAMTWPRIHAAALAAQGRLYLCGGHGPSSQSGQFESLSAVERFDPDREVWEALPELPQRRMAGTAAWLRGAVHIVGGSDGQEALSAMERLVENGFGPCWQALPPMSQPRFWATSAVLNDSLLVCSGNDGQQALLSTERFDPVACVWECLQPMLRRRTGAASAVLAGQLFLVGGHDEHGVHQTAEFYDSELGKWQEAAPMLQRRSGATATVLARCLLVCGGNDGSQVLNTVEVLDPVEHVWRAMQPMARSRAGAFATALMI</sequence>
<dbReference type="InterPro" id="IPR001047">
    <property type="entry name" value="Ribosomal_eS8"/>
</dbReference>
<dbReference type="Proteomes" id="UP000186817">
    <property type="component" value="Unassembled WGS sequence"/>
</dbReference>
<gene>
    <name evidence="6" type="primary">RPS8</name>
    <name evidence="6" type="ORF">AK812_SmicGene30013</name>
</gene>
<reference evidence="6 7" key="1">
    <citation type="submission" date="2016-02" db="EMBL/GenBank/DDBJ databases">
        <title>Genome analysis of coral dinoflagellate symbionts highlights evolutionary adaptations to a symbiotic lifestyle.</title>
        <authorList>
            <person name="Aranda M."/>
            <person name="Li Y."/>
            <person name="Liew Y.J."/>
            <person name="Baumgarten S."/>
            <person name="Simakov O."/>
            <person name="Wilson M."/>
            <person name="Piel J."/>
            <person name="Ashoor H."/>
            <person name="Bougouffa S."/>
            <person name="Bajic V.B."/>
            <person name="Ryu T."/>
            <person name="Ravasi T."/>
            <person name="Bayer T."/>
            <person name="Micklem G."/>
            <person name="Kim H."/>
            <person name="Bhak J."/>
            <person name="Lajeunesse T.C."/>
            <person name="Voolstra C.R."/>
        </authorList>
    </citation>
    <scope>NUCLEOTIDE SEQUENCE [LARGE SCALE GENOMIC DNA]</scope>
    <source>
        <strain evidence="6 7">CCMP2467</strain>
    </source>
</reference>
<dbReference type="NCBIfam" id="TIGR00307">
    <property type="entry name" value="eS8"/>
    <property type="match status" value="1"/>
</dbReference>
<dbReference type="OrthoDB" id="191037at2759"/>
<evidence type="ECO:0000256" key="4">
    <source>
        <dbReference type="RuleBase" id="RU000669"/>
    </source>
</evidence>
<dbReference type="PANTHER" id="PTHR10394">
    <property type="entry name" value="40S RIBOSOMAL PROTEIN S8"/>
    <property type="match status" value="1"/>
</dbReference>
<evidence type="ECO:0000313" key="7">
    <source>
        <dbReference type="Proteomes" id="UP000186817"/>
    </source>
</evidence>
<evidence type="ECO:0000256" key="1">
    <source>
        <dbReference type="ARBA" id="ARBA00005257"/>
    </source>
</evidence>
<dbReference type="Gene3D" id="3.10.290.70">
    <property type="match status" value="1"/>
</dbReference>
<dbReference type="InterPro" id="IPR011043">
    <property type="entry name" value="Gal_Oxase/kelch_b-propeller"/>
</dbReference>
<keyword evidence="3 4" id="KW-0687">Ribonucleoprotein</keyword>
<name>A0A1Q9D0E6_SYMMI</name>
<dbReference type="FunFam" id="1.10.168.20:FF:000001">
    <property type="entry name" value="40S ribosomal protein S8"/>
    <property type="match status" value="1"/>
</dbReference>
<dbReference type="AlphaFoldDB" id="A0A1Q9D0E6"/>
<dbReference type="InterPro" id="IPR042563">
    <property type="entry name" value="Ribosomal_protein_eS8_euk"/>
</dbReference>